<gene>
    <name evidence="2" type="ORF">GWI33_010967</name>
</gene>
<sequence>MRYHAKIIKSRLATYATNARIKINAEINDTMRPTAITVQSSDPCNTPRLCHKSSKPAPIITGIPKKKENSVADLRDKPSIIPPIMVAPERDVPGINDKT</sequence>
<accession>A0A834M8U2</accession>
<protein>
    <submittedName>
        <fullName evidence="2">Uncharacterized protein</fullName>
    </submittedName>
</protein>
<reference evidence="2" key="1">
    <citation type="submission" date="2020-08" db="EMBL/GenBank/DDBJ databases">
        <title>Genome sequencing and assembly of the red palm weevil Rhynchophorus ferrugineus.</title>
        <authorList>
            <person name="Dias G.B."/>
            <person name="Bergman C.M."/>
            <person name="Manee M."/>
        </authorList>
    </citation>
    <scope>NUCLEOTIDE SEQUENCE</scope>
    <source>
        <strain evidence="2">AA-2017</strain>
        <tissue evidence="2">Whole larva</tissue>
    </source>
</reference>
<dbReference type="EMBL" id="JAACXV010008497">
    <property type="protein sequence ID" value="KAF7276056.1"/>
    <property type="molecule type" value="Genomic_DNA"/>
</dbReference>
<keyword evidence="3" id="KW-1185">Reference proteome</keyword>
<evidence type="ECO:0000256" key="1">
    <source>
        <dbReference type="SAM" id="MobiDB-lite"/>
    </source>
</evidence>
<organism evidence="2 3">
    <name type="scientific">Rhynchophorus ferrugineus</name>
    <name type="common">Red palm weevil</name>
    <name type="synonym">Curculio ferrugineus</name>
    <dbReference type="NCBI Taxonomy" id="354439"/>
    <lineage>
        <taxon>Eukaryota</taxon>
        <taxon>Metazoa</taxon>
        <taxon>Ecdysozoa</taxon>
        <taxon>Arthropoda</taxon>
        <taxon>Hexapoda</taxon>
        <taxon>Insecta</taxon>
        <taxon>Pterygota</taxon>
        <taxon>Neoptera</taxon>
        <taxon>Endopterygota</taxon>
        <taxon>Coleoptera</taxon>
        <taxon>Polyphaga</taxon>
        <taxon>Cucujiformia</taxon>
        <taxon>Curculionidae</taxon>
        <taxon>Dryophthorinae</taxon>
        <taxon>Rhynchophorus</taxon>
    </lineage>
</organism>
<name>A0A834M8U2_RHYFE</name>
<dbReference type="AlphaFoldDB" id="A0A834M8U2"/>
<feature type="region of interest" description="Disordered" evidence="1">
    <location>
        <begin position="39"/>
        <end position="62"/>
    </location>
</feature>
<dbReference type="Proteomes" id="UP000625711">
    <property type="component" value="Unassembled WGS sequence"/>
</dbReference>
<proteinExistence type="predicted"/>
<evidence type="ECO:0000313" key="2">
    <source>
        <dbReference type="EMBL" id="KAF7276056.1"/>
    </source>
</evidence>
<comment type="caution">
    <text evidence="2">The sequence shown here is derived from an EMBL/GenBank/DDBJ whole genome shotgun (WGS) entry which is preliminary data.</text>
</comment>
<evidence type="ECO:0000313" key="3">
    <source>
        <dbReference type="Proteomes" id="UP000625711"/>
    </source>
</evidence>